<evidence type="ECO:0008006" key="4">
    <source>
        <dbReference type="Google" id="ProtNLM"/>
    </source>
</evidence>
<dbReference type="AlphaFoldDB" id="A0A415DXH2"/>
<dbReference type="GeneID" id="83002486"/>
<keyword evidence="1" id="KW-0472">Membrane</keyword>
<feature type="transmembrane region" description="Helical" evidence="1">
    <location>
        <begin position="60"/>
        <end position="80"/>
    </location>
</feature>
<dbReference type="Proteomes" id="UP000284841">
    <property type="component" value="Unassembled WGS sequence"/>
</dbReference>
<reference evidence="2 3" key="1">
    <citation type="submission" date="2018-08" db="EMBL/GenBank/DDBJ databases">
        <title>A genome reference for cultivated species of the human gut microbiota.</title>
        <authorList>
            <person name="Zou Y."/>
            <person name="Xue W."/>
            <person name="Luo G."/>
        </authorList>
    </citation>
    <scope>NUCLEOTIDE SEQUENCE [LARGE SCALE GENOMIC DNA]</scope>
    <source>
        <strain evidence="2 3">AM07-24</strain>
    </source>
</reference>
<evidence type="ECO:0000313" key="3">
    <source>
        <dbReference type="Proteomes" id="UP000284841"/>
    </source>
</evidence>
<protein>
    <recommendedName>
        <fullName evidence="4">PQ-loop repeat-containing protein</fullName>
    </recommendedName>
</protein>
<accession>A0A415DXH2</accession>
<keyword evidence="3" id="KW-1185">Reference proteome</keyword>
<keyword evidence="1" id="KW-0812">Transmembrane</keyword>
<feature type="transmembrane region" description="Helical" evidence="1">
    <location>
        <begin position="34"/>
        <end position="54"/>
    </location>
</feature>
<feature type="transmembrane region" description="Helical" evidence="1">
    <location>
        <begin position="6"/>
        <end position="22"/>
    </location>
</feature>
<evidence type="ECO:0000256" key="1">
    <source>
        <dbReference type="SAM" id="Phobius"/>
    </source>
</evidence>
<dbReference type="Gene3D" id="1.20.1280.290">
    <property type="match status" value="1"/>
</dbReference>
<proteinExistence type="predicted"/>
<dbReference type="RefSeq" id="WP_067532200.1">
    <property type="nucleotide sequence ID" value="NZ_AP025567.1"/>
</dbReference>
<organism evidence="2 3">
    <name type="scientific">Emergencia timonensis</name>
    <dbReference type="NCBI Taxonomy" id="1776384"/>
    <lineage>
        <taxon>Bacteria</taxon>
        <taxon>Bacillati</taxon>
        <taxon>Bacillota</taxon>
        <taxon>Clostridia</taxon>
        <taxon>Peptostreptococcales</taxon>
        <taxon>Anaerovoracaceae</taxon>
        <taxon>Emergencia</taxon>
    </lineage>
</organism>
<comment type="caution">
    <text evidence="2">The sequence shown here is derived from an EMBL/GenBank/DDBJ whole genome shotgun (WGS) entry which is preliminary data.</text>
</comment>
<evidence type="ECO:0000313" key="2">
    <source>
        <dbReference type="EMBL" id="RHJ85268.1"/>
    </source>
</evidence>
<sequence>MSQIFETLMLICFGCSWPISVVKSYRARTAKGKSVVFTYAIIVGYICGIMSKITGGNINYVLALYVINLIMVSVDMVLYFRNRKLDRKEELENDGKAAKKVLAA</sequence>
<keyword evidence="1" id="KW-1133">Transmembrane helix</keyword>
<dbReference type="EMBL" id="QRMS01000005">
    <property type="protein sequence ID" value="RHJ85268.1"/>
    <property type="molecule type" value="Genomic_DNA"/>
</dbReference>
<dbReference type="STRING" id="1776384.GCA_900086585_00046"/>
<name>A0A415DXH2_9FIRM</name>
<gene>
    <name evidence="2" type="ORF">DW099_16380</name>
</gene>
<dbReference type="OrthoDB" id="5827at2"/>